<name>A0ABS7TUQ1_9BACT</name>
<dbReference type="EMBL" id="JAIRAU010000028">
    <property type="protein sequence ID" value="MBZ5711950.1"/>
    <property type="molecule type" value="Genomic_DNA"/>
</dbReference>
<evidence type="ECO:0000256" key="1">
    <source>
        <dbReference type="SAM" id="MobiDB-lite"/>
    </source>
</evidence>
<feature type="signal peptide" evidence="2">
    <location>
        <begin position="1"/>
        <end position="23"/>
    </location>
</feature>
<dbReference type="RefSeq" id="WP_224193713.1">
    <property type="nucleotide sequence ID" value="NZ_JAIRAU010000028.1"/>
</dbReference>
<evidence type="ECO:0000313" key="3">
    <source>
        <dbReference type="EMBL" id="MBZ5711950.1"/>
    </source>
</evidence>
<keyword evidence="4" id="KW-1185">Reference proteome</keyword>
<evidence type="ECO:0000256" key="2">
    <source>
        <dbReference type="SAM" id="SignalP"/>
    </source>
</evidence>
<accession>A0ABS7TUQ1</accession>
<comment type="caution">
    <text evidence="3">The sequence shown here is derived from an EMBL/GenBank/DDBJ whole genome shotgun (WGS) entry which is preliminary data.</text>
</comment>
<keyword evidence="2" id="KW-0732">Signal</keyword>
<feature type="chain" id="PRO_5047449107" evidence="2">
    <location>
        <begin position="24"/>
        <end position="359"/>
    </location>
</feature>
<evidence type="ECO:0000313" key="4">
    <source>
        <dbReference type="Proteomes" id="UP001139031"/>
    </source>
</evidence>
<sequence>MPAPSRVCSLALLLAACPPAAEGDTTTTSSASDATTTTTGATTTTGPTTEPTTGAPPAGWSVALELGVDKGALFSVWGPQPDDVIAVGGQGLGPESKGLALHWDGTGWSELALPPGTTRLHWLAGVGDTLWAVGEAGTALRRDGEAWVAVETGVSVPLWGIWGASPEAIWTVGGDGFVGPPVVLRHDGAAWQPEALPPLPEGCHALFKIVGTGTDDVTAVGDFGVVLHHDGATWTLQDTDSIADLISVSGPENGRLAVGGRANARLTWWNGQAWSGATLDRPGLSGVWVGSDGSALVTGSEGQILRVPAGSLEPVPEDSPTLLLLHAVFGFDAGPRFAVGGNLAGMPPHVGVIVQHPGP</sequence>
<protein>
    <submittedName>
        <fullName evidence="3">Uncharacterized protein</fullName>
    </submittedName>
</protein>
<gene>
    <name evidence="3" type="ORF">K7C98_22130</name>
</gene>
<proteinExistence type="predicted"/>
<dbReference type="PROSITE" id="PS51257">
    <property type="entry name" value="PROKAR_LIPOPROTEIN"/>
    <property type="match status" value="1"/>
</dbReference>
<organism evidence="3 4">
    <name type="scientific">Nannocystis pusilla</name>
    <dbReference type="NCBI Taxonomy" id="889268"/>
    <lineage>
        <taxon>Bacteria</taxon>
        <taxon>Pseudomonadati</taxon>
        <taxon>Myxococcota</taxon>
        <taxon>Polyangia</taxon>
        <taxon>Nannocystales</taxon>
        <taxon>Nannocystaceae</taxon>
        <taxon>Nannocystis</taxon>
    </lineage>
</organism>
<dbReference type="Proteomes" id="UP001139031">
    <property type="component" value="Unassembled WGS sequence"/>
</dbReference>
<reference evidence="3" key="1">
    <citation type="submission" date="2021-08" db="EMBL/GenBank/DDBJ databases">
        <authorList>
            <person name="Stevens D.C."/>
        </authorList>
    </citation>
    <scope>NUCLEOTIDE SEQUENCE</scope>
    <source>
        <strain evidence="3">DSM 53165</strain>
    </source>
</reference>
<feature type="region of interest" description="Disordered" evidence="1">
    <location>
        <begin position="20"/>
        <end position="58"/>
    </location>
</feature>